<dbReference type="AlphaFoldDB" id="A0A2N7IDD7"/>
<accession>A0A2N7IDD7</accession>
<proteinExistence type="predicted"/>
<evidence type="ECO:0000313" key="2">
    <source>
        <dbReference type="EMBL" id="PML54940.1"/>
    </source>
</evidence>
<feature type="transmembrane region" description="Helical" evidence="1">
    <location>
        <begin position="115"/>
        <end position="140"/>
    </location>
</feature>
<dbReference type="Proteomes" id="UP000235746">
    <property type="component" value="Unassembled WGS sequence"/>
</dbReference>
<keyword evidence="1" id="KW-1133">Transmembrane helix</keyword>
<protein>
    <submittedName>
        <fullName evidence="2">Uncharacterized protein</fullName>
    </submittedName>
</protein>
<name>A0A2N7IDD7_9VIBR</name>
<keyword evidence="1" id="KW-0472">Membrane</keyword>
<feature type="transmembrane region" description="Helical" evidence="1">
    <location>
        <begin position="34"/>
        <end position="57"/>
    </location>
</feature>
<feature type="transmembrane region" description="Helical" evidence="1">
    <location>
        <begin position="88"/>
        <end position="109"/>
    </location>
</feature>
<gene>
    <name evidence="2" type="ORF">BCT74_06300</name>
</gene>
<keyword evidence="1" id="KW-0812">Transmembrane</keyword>
<dbReference type="RefSeq" id="WP_016793060.1">
    <property type="nucleotide sequence ID" value="NZ_MCYL01000024.1"/>
</dbReference>
<sequence length="172" mass="19481">MKSYILKYSFVFLSVLALSISFDLKIKFDDIKDYLTNLLVVSTMVFTLMAIWIAYLYPEALDKIKDQESNVEHVDFTEAQAKLKRLEFIVASVFKSAIVAILILGIFLVKAIVGSTIILASTIPFFVTIAPSVLIVTFFLQCEAIYSVIKANIIFINELHGRKEKVEEEDDI</sequence>
<comment type="caution">
    <text evidence="2">The sequence shown here is derived from an EMBL/GenBank/DDBJ whole genome shotgun (WGS) entry which is preliminary data.</text>
</comment>
<feature type="transmembrane region" description="Helical" evidence="1">
    <location>
        <begin position="5"/>
        <end position="22"/>
    </location>
</feature>
<dbReference type="EMBL" id="MCYL01000024">
    <property type="protein sequence ID" value="PML54940.1"/>
    <property type="molecule type" value="Genomic_DNA"/>
</dbReference>
<reference evidence="3" key="1">
    <citation type="submission" date="2016-07" db="EMBL/GenBank/DDBJ databases">
        <title>Nontailed viruses are major unrecognized killers of bacteria in the ocean.</title>
        <authorList>
            <person name="Kauffman K."/>
            <person name="Hussain F."/>
            <person name="Yang J."/>
            <person name="Arevalo P."/>
            <person name="Brown J."/>
            <person name="Cutler M."/>
            <person name="Kelly L."/>
            <person name="Polz M.F."/>
        </authorList>
    </citation>
    <scope>NUCLEOTIDE SEQUENCE [LARGE SCALE GENOMIC DNA]</scope>
    <source>
        <strain evidence="3">10N.261.51.B8</strain>
    </source>
</reference>
<organism evidence="2 3">
    <name type="scientific">Vibrio lentus</name>
    <dbReference type="NCBI Taxonomy" id="136468"/>
    <lineage>
        <taxon>Bacteria</taxon>
        <taxon>Pseudomonadati</taxon>
        <taxon>Pseudomonadota</taxon>
        <taxon>Gammaproteobacteria</taxon>
        <taxon>Vibrionales</taxon>
        <taxon>Vibrionaceae</taxon>
        <taxon>Vibrio</taxon>
    </lineage>
</organism>
<evidence type="ECO:0000256" key="1">
    <source>
        <dbReference type="SAM" id="Phobius"/>
    </source>
</evidence>
<evidence type="ECO:0000313" key="3">
    <source>
        <dbReference type="Proteomes" id="UP000235746"/>
    </source>
</evidence>